<protein>
    <recommendedName>
        <fullName evidence="5">BZIP transcription factor</fullName>
    </recommendedName>
</protein>
<dbReference type="PROSITE" id="PS51257">
    <property type="entry name" value="PROKAR_LIPOPROTEIN"/>
    <property type="match status" value="1"/>
</dbReference>
<organism evidence="3 4">
    <name type="scientific">Mucilaginibacter ginsenosidivorans</name>
    <dbReference type="NCBI Taxonomy" id="398053"/>
    <lineage>
        <taxon>Bacteria</taxon>
        <taxon>Pseudomonadati</taxon>
        <taxon>Bacteroidota</taxon>
        <taxon>Sphingobacteriia</taxon>
        <taxon>Sphingobacteriales</taxon>
        <taxon>Sphingobacteriaceae</taxon>
        <taxon>Mucilaginibacter</taxon>
    </lineage>
</organism>
<dbReference type="KEGG" id="mgin:FRZ54_08070"/>
<evidence type="ECO:0000256" key="2">
    <source>
        <dbReference type="SAM" id="SignalP"/>
    </source>
</evidence>
<sequence length="485" mass="50923">MKNLVLLFSLFGVISTACAQSTLTLGRGLTGGSFNGSSNVSATLDTGKFYTWLKQQALQQNSLGTTTADALILQNTTAAANNAQQISPSLHFRSPGWGTTAGSSQSVDFRMYTLPVQGGSPVGNLFIQSSVNGAAWGTNLQLGTNGALTVGVNGASIGSVLAGMYQGTINSIGNSSTDGLIMRNNSTGTSGIPVQYSPRLRFTGSAYTGSASQFVDWIEEVKPVSGTSPVTSRLVFSSQVNAAGYNERLAMADNGLFYLNGTALTANQVVGANGSAAGMEAKTLSGSTATGLLVANSAGTITFSNDTAKLQTVANFFPLGDTRYLKASAGATYQPLLAFTPSNDAMVVHLAGNETIAGNKTFNDKLAIGGTAVPAGFQFAVNGKTIATSVTVKELQYWPDYVFDVNYRLTPLPDLAAFVRSNHRLPEMPSAAEVSKNGQDLGAMNEKLLKKVEELTLYLIEKDKQVEELKQRVDRLEHAGAKKAD</sequence>
<dbReference type="Gene3D" id="6.10.140.2190">
    <property type="match status" value="1"/>
</dbReference>
<feature type="coiled-coil region" evidence="1">
    <location>
        <begin position="452"/>
        <end position="479"/>
    </location>
</feature>
<name>A0A5B8UTV8_9SPHI</name>
<gene>
    <name evidence="3" type="ORF">FRZ54_08070</name>
</gene>
<keyword evidence="2" id="KW-0732">Signal</keyword>
<proteinExistence type="predicted"/>
<evidence type="ECO:0000313" key="3">
    <source>
        <dbReference type="EMBL" id="QEC62547.1"/>
    </source>
</evidence>
<evidence type="ECO:0008006" key="5">
    <source>
        <dbReference type="Google" id="ProtNLM"/>
    </source>
</evidence>
<accession>A0A5B8UTV8</accession>
<dbReference type="Proteomes" id="UP000321479">
    <property type="component" value="Chromosome"/>
</dbReference>
<dbReference type="RefSeq" id="WP_147031124.1">
    <property type="nucleotide sequence ID" value="NZ_CP042436.1"/>
</dbReference>
<dbReference type="OrthoDB" id="657976at2"/>
<dbReference type="EMBL" id="CP042436">
    <property type="protein sequence ID" value="QEC62547.1"/>
    <property type="molecule type" value="Genomic_DNA"/>
</dbReference>
<evidence type="ECO:0000313" key="4">
    <source>
        <dbReference type="Proteomes" id="UP000321479"/>
    </source>
</evidence>
<dbReference type="AlphaFoldDB" id="A0A5B8UTV8"/>
<evidence type="ECO:0000256" key="1">
    <source>
        <dbReference type="SAM" id="Coils"/>
    </source>
</evidence>
<keyword evidence="4" id="KW-1185">Reference proteome</keyword>
<reference evidence="3 4" key="1">
    <citation type="journal article" date="2017" name="Curr. Microbiol.">
        <title>Mucilaginibacter ginsenosidivorans sp. nov., Isolated from Soil of Ginseng Field.</title>
        <authorList>
            <person name="Kim M.M."/>
            <person name="Siddiqi M.Z."/>
            <person name="Im W.T."/>
        </authorList>
    </citation>
    <scope>NUCLEOTIDE SEQUENCE [LARGE SCALE GENOMIC DNA]</scope>
    <source>
        <strain evidence="3 4">Gsoil 3017</strain>
    </source>
</reference>
<feature type="chain" id="PRO_5022872944" description="BZIP transcription factor" evidence="2">
    <location>
        <begin position="20"/>
        <end position="485"/>
    </location>
</feature>
<feature type="signal peptide" evidence="2">
    <location>
        <begin position="1"/>
        <end position="19"/>
    </location>
</feature>
<keyword evidence="1" id="KW-0175">Coiled coil</keyword>